<dbReference type="Gene3D" id="1.20.120.330">
    <property type="entry name" value="Nucleotidyltransferases domain 2"/>
    <property type="match status" value="1"/>
</dbReference>
<protein>
    <submittedName>
        <fullName evidence="1">DNA-binding protein</fullName>
    </submittedName>
</protein>
<comment type="caution">
    <text evidence="1">The sequence shown here is derived from an EMBL/GenBank/DDBJ whole genome shotgun (WGS) entry which is preliminary data.</text>
</comment>
<dbReference type="EMBL" id="VPFL01000004">
    <property type="protein sequence ID" value="TXF12897.1"/>
    <property type="molecule type" value="Genomic_DNA"/>
</dbReference>
<name>A0A5C7EKV3_9PROT</name>
<organism evidence="1 2">
    <name type="scientific">Pelomicrobium methylotrophicum</name>
    <dbReference type="NCBI Taxonomy" id="2602750"/>
    <lineage>
        <taxon>Bacteria</taxon>
        <taxon>Pseudomonadati</taxon>
        <taxon>Pseudomonadota</taxon>
        <taxon>Hydrogenophilia</taxon>
        <taxon>Hydrogenophilia incertae sedis</taxon>
        <taxon>Pelomicrobium</taxon>
    </lineage>
</organism>
<dbReference type="OrthoDB" id="5767600at2"/>
<dbReference type="RefSeq" id="WP_147798979.1">
    <property type="nucleotide sequence ID" value="NZ_VPFL01000004.1"/>
</dbReference>
<dbReference type="GO" id="GO:0003677">
    <property type="term" value="F:DNA binding"/>
    <property type="evidence" value="ECO:0007669"/>
    <property type="project" value="UniProtKB-KW"/>
</dbReference>
<dbReference type="AlphaFoldDB" id="A0A5C7EKV3"/>
<accession>A0A5C7EKV3</accession>
<dbReference type="Proteomes" id="UP000321201">
    <property type="component" value="Unassembled WGS sequence"/>
</dbReference>
<keyword evidence="1" id="KW-0238">DNA-binding</keyword>
<keyword evidence="2" id="KW-1185">Reference proteome</keyword>
<sequence length="140" mass="15520">MAVLARRCTNTWIVPRQCGAFINTFAIARVKEIGPETRFDAAYRAITQIGLAALMIHGFRPDTNRPGHHATIIQTLSLTLGMPSKRLMVLDTLRRKRNLADYTGEDIDEASVAAYIAEAAHLLEAAVASIRRHRPDLAIE</sequence>
<dbReference type="InParanoid" id="A0A5C7EKV3"/>
<reference evidence="1 2" key="1">
    <citation type="submission" date="2019-08" db="EMBL/GenBank/DDBJ databases">
        <title>Pelomicrobium methylotrophicum gen. nov., sp. nov. a moderately thermophilic, facultatively anaerobic, lithoautotrophic and methylotrophic bacterium isolated from a terrestrial mud volcano.</title>
        <authorList>
            <person name="Slobodkina G.B."/>
            <person name="Merkel A.Y."/>
            <person name="Slobodkin A.I."/>
        </authorList>
    </citation>
    <scope>NUCLEOTIDE SEQUENCE [LARGE SCALE GENOMIC DNA]</scope>
    <source>
        <strain evidence="1 2">SM250</strain>
    </source>
</reference>
<evidence type="ECO:0000313" key="2">
    <source>
        <dbReference type="Proteomes" id="UP000321201"/>
    </source>
</evidence>
<gene>
    <name evidence="1" type="ORF">FR698_04510</name>
</gene>
<proteinExistence type="predicted"/>
<evidence type="ECO:0000313" key="1">
    <source>
        <dbReference type="EMBL" id="TXF12897.1"/>
    </source>
</evidence>